<proteinExistence type="predicted"/>
<evidence type="ECO:0000313" key="3">
    <source>
        <dbReference type="Proteomes" id="UP000199584"/>
    </source>
</evidence>
<dbReference type="OrthoDB" id="9933970at2"/>
<name>A0A1I6EGW7_9FIRM</name>
<feature type="transmembrane region" description="Helical" evidence="1">
    <location>
        <begin position="20"/>
        <end position="40"/>
    </location>
</feature>
<dbReference type="STRING" id="39060.SAMN05660706_1426"/>
<keyword evidence="1" id="KW-1133">Transmembrane helix</keyword>
<dbReference type="EMBL" id="FOYM01000042">
    <property type="protein sequence ID" value="SFR16778.1"/>
    <property type="molecule type" value="Genomic_DNA"/>
</dbReference>
<organism evidence="2 3">
    <name type="scientific">Desulfoscipio geothermicus DSM 3669</name>
    <dbReference type="NCBI Taxonomy" id="1121426"/>
    <lineage>
        <taxon>Bacteria</taxon>
        <taxon>Bacillati</taxon>
        <taxon>Bacillota</taxon>
        <taxon>Clostridia</taxon>
        <taxon>Eubacteriales</taxon>
        <taxon>Desulfallaceae</taxon>
        <taxon>Desulfoscipio</taxon>
    </lineage>
</organism>
<dbReference type="RefSeq" id="WP_092487444.1">
    <property type="nucleotide sequence ID" value="NZ_FOYM01000042.1"/>
</dbReference>
<evidence type="ECO:0000256" key="1">
    <source>
        <dbReference type="SAM" id="Phobius"/>
    </source>
</evidence>
<accession>A0A1I6EGW7</accession>
<keyword evidence="3" id="KW-1185">Reference proteome</keyword>
<dbReference type="Proteomes" id="UP000199584">
    <property type="component" value="Unassembled WGS sequence"/>
</dbReference>
<dbReference type="AlphaFoldDB" id="A0A1I6EGW7"/>
<reference evidence="3" key="1">
    <citation type="submission" date="2016-10" db="EMBL/GenBank/DDBJ databases">
        <authorList>
            <person name="Varghese N."/>
            <person name="Submissions S."/>
        </authorList>
    </citation>
    <scope>NUCLEOTIDE SEQUENCE [LARGE SCALE GENOMIC DNA]</scope>
    <source>
        <strain evidence="3">DSM 3669</strain>
    </source>
</reference>
<evidence type="ECO:0000313" key="2">
    <source>
        <dbReference type="EMBL" id="SFR16778.1"/>
    </source>
</evidence>
<protein>
    <submittedName>
        <fullName evidence="2">Uncharacterized protein</fullName>
    </submittedName>
</protein>
<keyword evidence="1" id="KW-0472">Membrane</keyword>
<gene>
    <name evidence="2" type="ORF">SAMN05660706_1426</name>
</gene>
<sequence length="105" mass="11277">MELLPNRDDALNSTVRTPVTGVATVIATAAEIFAGASRLAGRRRMLIKNESDSLRVRIGSASVTQQNGFPIEPGAVLEIEFDPETDVPIYAISEGAEVEVAVMEY</sequence>
<keyword evidence="1" id="KW-0812">Transmembrane</keyword>